<keyword evidence="5" id="KW-0966">Cell projection</keyword>
<evidence type="ECO:0000256" key="1">
    <source>
        <dbReference type="ARBA" id="ARBA00004117"/>
    </source>
</evidence>
<dbReference type="PANTHER" id="PTHR34653:SF1">
    <property type="entry name" value="FLAGELLAR HOOK-BASAL BODY COMPLEX PROTEIN FLIE"/>
    <property type="match status" value="1"/>
</dbReference>
<evidence type="ECO:0000256" key="3">
    <source>
        <dbReference type="ARBA" id="ARBA00023143"/>
    </source>
</evidence>
<dbReference type="GO" id="GO:0071973">
    <property type="term" value="P:bacterial-type flagellum-dependent cell motility"/>
    <property type="evidence" value="ECO:0007669"/>
    <property type="project" value="InterPro"/>
</dbReference>
<dbReference type="GO" id="GO:0005198">
    <property type="term" value="F:structural molecule activity"/>
    <property type="evidence" value="ECO:0007669"/>
    <property type="project" value="InterPro"/>
</dbReference>
<proteinExistence type="inferred from homology"/>
<reference evidence="5" key="1">
    <citation type="submission" date="2021-06" db="EMBL/GenBank/DDBJ databases">
        <title>Elioraea tepida, sp. nov., a moderately thermophilic aerobic anoxygenic phototrophic bacterium isolated from an alkaline siliceous hot spring mat community in Yellowstone National Park, WY, USA.</title>
        <authorList>
            <person name="Saini M.K."/>
            <person name="Yoshida S."/>
            <person name="Sebastian A."/>
            <person name="Hirose S."/>
            <person name="Hara E."/>
            <person name="Tamaki H."/>
            <person name="Soulier N.T."/>
            <person name="Albert I."/>
            <person name="Hanada S."/>
            <person name="Bryant D.A."/>
            <person name="Tank M."/>
        </authorList>
    </citation>
    <scope>NUCLEOTIDE SEQUENCE</scope>
    <source>
        <strain evidence="5">MS-P2</strain>
    </source>
</reference>
<keyword evidence="5" id="KW-0969">Cilium</keyword>
<evidence type="ECO:0000256" key="4">
    <source>
        <dbReference type="HAMAP-Rule" id="MF_00724"/>
    </source>
</evidence>
<evidence type="ECO:0000313" key="5">
    <source>
        <dbReference type="EMBL" id="QXM25404.1"/>
    </source>
</evidence>
<sequence length="106" mass="10523">MGSIPAATAASRYAATALGQPGDGTPAASGEGAQASGFGALLERAMSATVEAAKASDRAAMEAIAGGGDITSVVTAVARAELALQTTVAIRDRVIQAYQDVMRMPI</sequence>
<dbReference type="EMBL" id="CP076448">
    <property type="protein sequence ID" value="QXM25404.1"/>
    <property type="molecule type" value="Genomic_DNA"/>
</dbReference>
<evidence type="ECO:0000313" key="6">
    <source>
        <dbReference type="Proteomes" id="UP000694001"/>
    </source>
</evidence>
<dbReference type="Proteomes" id="UP000694001">
    <property type="component" value="Chromosome"/>
</dbReference>
<comment type="subcellular location">
    <subcellularLocation>
        <location evidence="1 4">Bacterial flagellum basal body</location>
    </subcellularLocation>
</comment>
<keyword evidence="3 4" id="KW-0975">Bacterial flagellum</keyword>
<keyword evidence="5" id="KW-0282">Flagellum</keyword>
<dbReference type="KEGG" id="elio:KO353_03985"/>
<dbReference type="RefSeq" id="WP_218286460.1">
    <property type="nucleotide sequence ID" value="NZ_CP076448.1"/>
</dbReference>
<organism evidence="5 6">
    <name type="scientific">Elioraea tepida</name>
    <dbReference type="NCBI Taxonomy" id="2843330"/>
    <lineage>
        <taxon>Bacteria</taxon>
        <taxon>Pseudomonadati</taxon>
        <taxon>Pseudomonadota</taxon>
        <taxon>Alphaproteobacteria</taxon>
        <taxon>Acetobacterales</taxon>
        <taxon>Elioraeaceae</taxon>
        <taxon>Elioraea</taxon>
    </lineage>
</organism>
<gene>
    <name evidence="4" type="primary">fliE</name>
    <name evidence="5" type="ORF">KO353_03985</name>
</gene>
<dbReference type="AlphaFoldDB" id="A0A975YK60"/>
<dbReference type="InterPro" id="IPR001624">
    <property type="entry name" value="FliE"/>
</dbReference>
<dbReference type="GO" id="GO:0009425">
    <property type="term" value="C:bacterial-type flagellum basal body"/>
    <property type="evidence" value="ECO:0007669"/>
    <property type="project" value="UniProtKB-SubCell"/>
</dbReference>
<dbReference type="HAMAP" id="MF_00724">
    <property type="entry name" value="FliE"/>
    <property type="match status" value="1"/>
</dbReference>
<evidence type="ECO:0000256" key="2">
    <source>
        <dbReference type="ARBA" id="ARBA00009272"/>
    </source>
</evidence>
<protein>
    <recommendedName>
        <fullName evidence="4">Flagellar hook-basal body complex protein FliE</fullName>
    </recommendedName>
</protein>
<dbReference type="Pfam" id="PF02049">
    <property type="entry name" value="FliE"/>
    <property type="match status" value="1"/>
</dbReference>
<name>A0A975YK60_9PROT</name>
<dbReference type="GO" id="GO:0003774">
    <property type="term" value="F:cytoskeletal motor activity"/>
    <property type="evidence" value="ECO:0007669"/>
    <property type="project" value="InterPro"/>
</dbReference>
<dbReference type="PANTHER" id="PTHR34653">
    <property type="match status" value="1"/>
</dbReference>
<accession>A0A975YK60</accession>
<comment type="similarity">
    <text evidence="2 4">Belongs to the FliE family.</text>
</comment>
<keyword evidence="6" id="KW-1185">Reference proteome</keyword>